<dbReference type="NCBIfam" id="TIGR01439">
    <property type="entry name" value="lp_hng_hel_AbrB"/>
    <property type="match status" value="1"/>
</dbReference>
<dbReference type="SUPFAM" id="SSF89447">
    <property type="entry name" value="AbrB/MazE/MraZ-like"/>
    <property type="match status" value="1"/>
</dbReference>
<dbReference type="EMBL" id="VXPY01000082">
    <property type="protein sequence ID" value="MYD90927.1"/>
    <property type="molecule type" value="Genomic_DNA"/>
</dbReference>
<organism evidence="3">
    <name type="scientific">Caldilineaceae bacterium SB0662_bin_9</name>
    <dbReference type="NCBI Taxonomy" id="2605258"/>
    <lineage>
        <taxon>Bacteria</taxon>
        <taxon>Bacillati</taxon>
        <taxon>Chloroflexota</taxon>
        <taxon>Caldilineae</taxon>
        <taxon>Caldilineales</taxon>
        <taxon>Caldilineaceae</taxon>
    </lineage>
</organism>
<dbReference type="GO" id="GO:0003677">
    <property type="term" value="F:DNA binding"/>
    <property type="evidence" value="ECO:0007669"/>
    <property type="project" value="UniProtKB-UniRule"/>
</dbReference>
<dbReference type="PROSITE" id="PS51740">
    <property type="entry name" value="SPOVT_ABRB"/>
    <property type="match status" value="1"/>
</dbReference>
<name>A0A6B1DV57_9CHLR</name>
<sequence>MIESRITSKGQTTLPKAVRKALSVQPGDRVRYLIQDGEVRIVPVRPVNRLFGILRHDGPAATLQDMERAIVEGACDE</sequence>
<gene>
    <name evidence="3" type="ORF">F4Y08_11435</name>
</gene>
<evidence type="ECO:0000256" key="1">
    <source>
        <dbReference type="PROSITE-ProRule" id="PRU01076"/>
    </source>
</evidence>
<dbReference type="SMART" id="SM00966">
    <property type="entry name" value="SpoVT_AbrB"/>
    <property type="match status" value="1"/>
</dbReference>
<dbReference type="InterPro" id="IPR037914">
    <property type="entry name" value="SpoVT-AbrB_sf"/>
</dbReference>
<reference evidence="3" key="1">
    <citation type="submission" date="2019-09" db="EMBL/GenBank/DDBJ databases">
        <title>Characterisation of the sponge microbiome using genome-centric metagenomics.</title>
        <authorList>
            <person name="Engelberts J.P."/>
            <person name="Robbins S.J."/>
            <person name="De Goeij J.M."/>
            <person name="Aranda M."/>
            <person name="Bell S.C."/>
            <person name="Webster N.S."/>
        </authorList>
    </citation>
    <scope>NUCLEOTIDE SEQUENCE</scope>
    <source>
        <strain evidence="3">SB0662_bin_9</strain>
    </source>
</reference>
<proteinExistence type="predicted"/>
<dbReference type="InterPro" id="IPR007159">
    <property type="entry name" value="SpoVT-AbrB_dom"/>
</dbReference>
<dbReference type="Gene3D" id="2.10.260.10">
    <property type="match status" value="1"/>
</dbReference>
<evidence type="ECO:0000259" key="2">
    <source>
        <dbReference type="PROSITE" id="PS51740"/>
    </source>
</evidence>
<keyword evidence="1 3" id="KW-0238">DNA-binding</keyword>
<dbReference type="Pfam" id="PF04014">
    <property type="entry name" value="MazE_antitoxin"/>
    <property type="match status" value="1"/>
</dbReference>
<comment type="caution">
    <text evidence="3">The sequence shown here is derived from an EMBL/GenBank/DDBJ whole genome shotgun (WGS) entry which is preliminary data.</text>
</comment>
<evidence type="ECO:0000313" key="3">
    <source>
        <dbReference type="EMBL" id="MYD90927.1"/>
    </source>
</evidence>
<accession>A0A6B1DV57</accession>
<feature type="domain" description="SpoVT-AbrB" evidence="2">
    <location>
        <begin position="1"/>
        <end position="46"/>
    </location>
</feature>
<dbReference type="AlphaFoldDB" id="A0A6B1DV57"/>
<protein>
    <submittedName>
        <fullName evidence="3">AbrB/MazE/SpoVT family DNA-binding domain-containing protein</fullName>
    </submittedName>
</protein>